<evidence type="ECO:0000313" key="1">
    <source>
        <dbReference type="EMBL" id="GEO04493.1"/>
    </source>
</evidence>
<protein>
    <submittedName>
        <fullName evidence="1">Uncharacterized protein</fullName>
    </submittedName>
</protein>
<gene>
    <name evidence="1" type="ORF">AAE02nite_21570</name>
</gene>
<dbReference type="Proteomes" id="UP000321532">
    <property type="component" value="Unassembled WGS sequence"/>
</dbReference>
<reference evidence="1 2" key="1">
    <citation type="submission" date="2019-07" db="EMBL/GenBank/DDBJ databases">
        <title>Whole genome shotgun sequence of Adhaeribacter aerolatus NBRC 106133.</title>
        <authorList>
            <person name="Hosoyama A."/>
            <person name="Uohara A."/>
            <person name="Ohji S."/>
            <person name="Ichikawa N."/>
        </authorList>
    </citation>
    <scope>NUCLEOTIDE SEQUENCE [LARGE SCALE GENOMIC DNA]</scope>
    <source>
        <strain evidence="1 2">NBRC 106133</strain>
    </source>
</reference>
<proteinExistence type="predicted"/>
<accession>A0A512AXQ6</accession>
<keyword evidence="2" id="KW-1185">Reference proteome</keyword>
<organism evidence="1 2">
    <name type="scientific">Adhaeribacter aerolatus</name>
    <dbReference type="NCBI Taxonomy" id="670289"/>
    <lineage>
        <taxon>Bacteria</taxon>
        <taxon>Pseudomonadati</taxon>
        <taxon>Bacteroidota</taxon>
        <taxon>Cytophagia</taxon>
        <taxon>Cytophagales</taxon>
        <taxon>Hymenobacteraceae</taxon>
        <taxon>Adhaeribacter</taxon>
    </lineage>
</organism>
<dbReference type="EMBL" id="BJYS01000015">
    <property type="protein sequence ID" value="GEO04493.1"/>
    <property type="molecule type" value="Genomic_DNA"/>
</dbReference>
<sequence length="82" mass="10039">MDLYQFNFQNYENREALVWQYGSFICFREEDDFRIVLYHMGSFFAEVWYHVPDNQIELVRGFKSRKALEPYLVTVDLSDLER</sequence>
<dbReference type="AlphaFoldDB" id="A0A512AXQ6"/>
<dbReference type="OrthoDB" id="853359at2"/>
<comment type="caution">
    <text evidence="1">The sequence shown here is derived from an EMBL/GenBank/DDBJ whole genome shotgun (WGS) entry which is preliminary data.</text>
</comment>
<dbReference type="RefSeq" id="WP_146897764.1">
    <property type="nucleotide sequence ID" value="NZ_BJYS01000015.1"/>
</dbReference>
<evidence type="ECO:0000313" key="2">
    <source>
        <dbReference type="Proteomes" id="UP000321532"/>
    </source>
</evidence>
<name>A0A512AXQ6_9BACT</name>